<organism evidence="1">
    <name type="scientific">uncultured Gemmatimonadota bacterium</name>
    <dbReference type="NCBI Taxonomy" id="203437"/>
    <lineage>
        <taxon>Bacteria</taxon>
        <taxon>Pseudomonadati</taxon>
        <taxon>Gemmatimonadota</taxon>
        <taxon>environmental samples</taxon>
    </lineage>
</organism>
<name>A0A6J4KLL8_9BACT</name>
<gene>
    <name evidence="1" type="ORF">AVDCRST_MAG68-1052</name>
</gene>
<dbReference type="InterPro" id="IPR007460">
    <property type="entry name" value="BrnT_toxin"/>
</dbReference>
<dbReference type="Pfam" id="PF04365">
    <property type="entry name" value="BrnT_toxin"/>
    <property type="match status" value="1"/>
</dbReference>
<sequence>MCIHFSRRYEWDPSKARTNALKHGVRFSDAVAVFGDALAITAGDSHVGEERCVTIGMDAFARVLVVVYTWRGSAVRLISARKATRAELAQYTKGEP</sequence>
<reference evidence="1" key="1">
    <citation type="submission" date="2020-02" db="EMBL/GenBank/DDBJ databases">
        <authorList>
            <person name="Meier V. D."/>
        </authorList>
    </citation>
    <scope>NUCLEOTIDE SEQUENCE</scope>
    <source>
        <strain evidence="1">AVDCRST_MAG68</strain>
    </source>
</reference>
<dbReference type="AlphaFoldDB" id="A0A6J4KLL8"/>
<proteinExistence type="predicted"/>
<accession>A0A6J4KLL8</accession>
<evidence type="ECO:0008006" key="2">
    <source>
        <dbReference type="Google" id="ProtNLM"/>
    </source>
</evidence>
<dbReference type="Gene3D" id="3.10.450.530">
    <property type="entry name" value="Ribonuclease toxin, BrnT, of type II toxin-antitoxin system"/>
    <property type="match status" value="1"/>
</dbReference>
<protein>
    <recommendedName>
        <fullName evidence="2">BrnT family toxin</fullName>
    </recommendedName>
</protein>
<dbReference type="InterPro" id="IPR038573">
    <property type="entry name" value="BrnT_sf"/>
</dbReference>
<dbReference type="EMBL" id="CADCTW010000061">
    <property type="protein sequence ID" value="CAA9308514.1"/>
    <property type="molecule type" value="Genomic_DNA"/>
</dbReference>
<evidence type="ECO:0000313" key="1">
    <source>
        <dbReference type="EMBL" id="CAA9308514.1"/>
    </source>
</evidence>